<reference evidence="1 2" key="1">
    <citation type="submission" date="2018-08" db="EMBL/GenBank/DDBJ databases">
        <title>Recombination of ecologically and evolutionarily significant loci maintains genetic cohesion in the Pseudomonas syringae species complex.</title>
        <authorList>
            <person name="Dillon M."/>
            <person name="Thakur S."/>
            <person name="Almeida R.N.D."/>
            <person name="Weir B.S."/>
            <person name="Guttman D.S."/>
        </authorList>
    </citation>
    <scope>NUCLEOTIDE SEQUENCE [LARGE SCALE GENOMIC DNA]</scope>
    <source>
        <strain evidence="1 2">ICMP 19589</strain>
    </source>
</reference>
<organism evidence="1 2">
    <name type="scientific">Pseudomonas syringae pv. actinidiae</name>
    <dbReference type="NCBI Taxonomy" id="103796"/>
    <lineage>
        <taxon>Bacteria</taxon>
        <taxon>Pseudomonadati</taxon>
        <taxon>Pseudomonadota</taxon>
        <taxon>Gammaproteobacteria</taxon>
        <taxon>Pseudomonadales</taxon>
        <taxon>Pseudomonadaceae</taxon>
        <taxon>Pseudomonas</taxon>
        <taxon>Pseudomonas syringae</taxon>
    </lineage>
</organism>
<gene>
    <name evidence="1" type="ORF">ALQ15_02638</name>
</gene>
<name>A0A7Z6U3F4_PSESF</name>
<dbReference type="Proteomes" id="UP000282289">
    <property type="component" value="Unassembled WGS sequence"/>
</dbReference>
<dbReference type="EMBL" id="RBQT01000128">
    <property type="protein sequence ID" value="RMP76666.1"/>
    <property type="molecule type" value="Genomic_DNA"/>
</dbReference>
<dbReference type="AlphaFoldDB" id="A0A7Z6U3F4"/>
<evidence type="ECO:0000313" key="1">
    <source>
        <dbReference type="EMBL" id="RMP76666.1"/>
    </source>
</evidence>
<protein>
    <submittedName>
        <fullName evidence="1">Uncharacterized protein</fullName>
    </submittedName>
</protein>
<evidence type="ECO:0000313" key="2">
    <source>
        <dbReference type="Proteomes" id="UP000282289"/>
    </source>
</evidence>
<accession>A0A7Z6U3F4</accession>
<dbReference type="RefSeq" id="WP_122281818.1">
    <property type="nucleotide sequence ID" value="NZ_RBQT01000128.1"/>
</dbReference>
<proteinExistence type="predicted"/>
<comment type="caution">
    <text evidence="1">The sequence shown here is derived from an EMBL/GenBank/DDBJ whole genome shotgun (WGS) entry which is preliminary data.</text>
</comment>
<sequence>MTVIARFSPLNQRLFIGDIAESSLSDKVIPWPTLGCSSTVFPEGSGFTLVGYTQKISIINESLIICWAGTKIYARFAENELREALKKQNDFPTLKAALYKTANEVGDNIELIGCYLEPSNGRTKLHDFQYDTTLRYEEQSGYWTATGTGAEVFFEQLRSQSAPPESINPVHPVDKAFTVTSAMLYEEHTSKSPLYRYTGGAYEIAYLVQGKFRKLDHHATAVWSIEIGEDGLPDAPLLHSVNLYYYHEDIFAITAISETRPTKDGAIIEQFSHFLAAPLEREVTKAELDNFRPTYSPQHFNHIIEIHYPDVALRKLRVTEYSQASAIQFIDDSGLVSIKVDSKLIVDQVIIFEQRRKAHQSC</sequence>